<sequence>MPSTAVEEGLILGEKEEDRLDREVSEDLAKEAKGGEMSLEIFSDEDSENNAQPKPGLSGQAQAGKSLVQFLPAEERREAAERRKHIQERIRTLRDEGITLHGRKSKVLQNTTGSSAINQSISTSLHLSSDILPVLSLPTTNNDPLFSLPYSHANGTVIDLDPELDPGSYFGHSNGRVSEYSPTTDVFGPILGQGLGRGLGFNETGDFVKQWQY</sequence>
<organism evidence="2 3">
    <name type="scientific">Clathrus columnatus</name>
    <dbReference type="NCBI Taxonomy" id="1419009"/>
    <lineage>
        <taxon>Eukaryota</taxon>
        <taxon>Fungi</taxon>
        <taxon>Dikarya</taxon>
        <taxon>Basidiomycota</taxon>
        <taxon>Agaricomycotina</taxon>
        <taxon>Agaricomycetes</taxon>
        <taxon>Phallomycetidae</taxon>
        <taxon>Phallales</taxon>
        <taxon>Clathraceae</taxon>
        <taxon>Clathrus</taxon>
    </lineage>
</organism>
<dbReference type="AlphaFoldDB" id="A0AAV5A1Y7"/>
<feature type="compositionally biased region" description="Basic and acidic residues" evidence="1">
    <location>
        <begin position="13"/>
        <end position="34"/>
    </location>
</feature>
<evidence type="ECO:0000313" key="3">
    <source>
        <dbReference type="Proteomes" id="UP001050691"/>
    </source>
</evidence>
<dbReference type="EMBL" id="BPWL01000002">
    <property type="protein sequence ID" value="GJJ07025.1"/>
    <property type="molecule type" value="Genomic_DNA"/>
</dbReference>
<keyword evidence="3" id="KW-1185">Reference proteome</keyword>
<proteinExistence type="predicted"/>
<evidence type="ECO:0000313" key="2">
    <source>
        <dbReference type="EMBL" id="GJJ07025.1"/>
    </source>
</evidence>
<evidence type="ECO:0000256" key="1">
    <source>
        <dbReference type="SAM" id="MobiDB-lite"/>
    </source>
</evidence>
<feature type="region of interest" description="Disordered" evidence="1">
    <location>
        <begin position="1"/>
        <end position="62"/>
    </location>
</feature>
<comment type="caution">
    <text evidence="2">The sequence shown here is derived from an EMBL/GenBank/DDBJ whole genome shotgun (WGS) entry which is preliminary data.</text>
</comment>
<protein>
    <submittedName>
        <fullName evidence="2">Uncharacterized protein</fullName>
    </submittedName>
</protein>
<accession>A0AAV5A1Y7</accession>
<gene>
    <name evidence="2" type="ORF">Clacol_001223</name>
</gene>
<reference evidence="2" key="1">
    <citation type="submission" date="2021-10" db="EMBL/GenBank/DDBJ databases">
        <title>De novo Genome Assembly of Clathrus columnatus (Basidiomycota, Fungi) Using Illumina and Nanopore Sequence Data.</title>
        <authorList>
            <person name="Ogiso-Tanaka E."/>
            <person name="Itagaki H."/>
            <person name="Hosoya T."/>
            <person name="Hosaka K."/>
        </authorList>
    </citation>
    <scope>NUCLEOTIDE SEQUENCE</scope>
    <source>
        <strain evidence="2">MO-923</strain>
    </source>
</reference>
<dbReference type="Proteomes" id="UP001050691">
    <property type="component" value="Unassembled WGS sequence"/>
</dbReference>
<name>A0AAV5A1Y7_9AGAM</name>